<dbReference type="Pfam" id="PF14528">
    <property type="entry name" value="LAGLIDADG_3"/>
    <property type="match status" value="1"/>
</dbReference>
<dbReference type="SUPFAM" id="SSF55608">
    <property type="entry name" value="Homing endonucleases"/>
    <property type="match status" value="1"/>
</dbReference>
<dbReference type="InterPro" id="IPR027434">
    <property type="entry name" value="Homing_endonucl"/>
</dbReference>
<evidence type="ECO:0000313" key="2">
    <source>
        <dbReference type="EMBL" id="PIV43379.1"/>
    </source>
</evidence>
<dbReference type="Proteomes" id="UP000230304">
    <property type="component" value="Unassembled WGS sequence"/>
</dbReference>
<reference evidence="3" key="1">
    <citation type="submission" date="2017-09" db="EMBL/GenBank/DDBJ databases">
        <title>Depth-based differentiation of microbial function through sediment-hosted aquifers and enrichment of novel symbionts in the deep terrestrial subsurface.</title>
        <authorList>
            <person name="Probst A.J."/>
            <person name="Ladd B."/>
            <person name="Jarett J.K."/>
            <person name="Geller-Mcgrath D.E."/>
            <person name="Sieber C.M.K."/>
            <person name="Emerson J.B."/>
            <person name="Anantharaman K."/>
            <person name="Thomas B.C."/>
            <person name="Malmstrom R."/>
            <person name="Stieglmeier M."/>
            <person name="Klingl A."/>
            <person name="Woyke T."/>
            <person name="Ryan C.M."/>
            <person name="Banfield J.F."/>
        </authorList>
    </citation>
    <scope>NUCLEOTIDE SEQUENCE [LARGE SCALE GENOMIC DNA]</scope>
</reference>
<comment type="caution">
    <text evidence="2">The sequence shown here is derived from an EMBL/GenBank/DDBJ whole genome shotgun (WGS) entry which is preliminary data.</text>
</comment>
<dbReference type="GO" id="GO:0004519">
    <property type="term" value="F:endonuclease activity"/>
    <property type="evidence" value="ECO:0007669"/>
    <property type="project" value="InterPro"/>
</dbReference>
<sequence>MRINIYDFLIDNDIVHVKVDKLFIKEIKEKIIKRFGSLRKYNFQKLKIYYGTLKAEFRINEYFKFPRLLKIASEVGISKEETFSHIKAFFARGSNTHRELVLPKEFIIDKQFVEGYALYLAEGDNGSNGKTIPRKVRFTNSKLPVVKNFQDWLIKYFPNNNYYLLIRIPDDKVFTEEYYDYLKKYFNLDNFQIKTQICRWKRKKGFVYKICCDQAILIDLILSLENTIKNLCLCDKKLAAAYIRGMMIGEGTAYLNKSRYVRIEMRNEREIEYIYKLFKLLGYTCELSLRSNRENMWSIYIGAKQLKKFYDEIGFGVHQERQKILEAAVNKILRVNQYI</sequence>
<dbReference type="AlphaFoldDB" id="A0A2M7D8H9"/>
<gene>
    <name evidence="2" type="ORF">COS26_00590</name>
</gene>
<dbReference type="EMBL" id="PEUA01000013">
    <property type="protein sequence ID" value="PIV43379.1"/>
    <property type="molecule type" value="Genomic_DNA"/>
</dbReference>
<proteinExistence type="predicted"/>
<dbReference type="Gene3D" id="3.10.28.10">
    <property type="entry name" value="Homing endonucleases"/>
    <property type="match status" value="1"/>
</dbReference>
<evidence type="ECO:0000313" key="3">
    <source>
        <dbReference type="Proteomes" id="UP000230304"/>
    </source>
</evidence>
<name>A0A2M7D8H9_9BACT</name>
<evidence type="ECO:0000259" key="1">
    <source>
        <dbReference type="Pfam" id="PF14528"/>
    </source>
</evidence>
<accession>A0A2M7D8H9</accession>
<protein>
    <recommendedName>
        <fullName evidence="1">Homing endonuclease LAGLIDADG domain-containing protein</fullName>
    </recommendedName>
</protein>
<dbReference type="InterPro" id="IPR004860">
    <property type="entry name" value="LAGLIDADG_dom"/>
</dbReference>
<organism evidence="2 3">
    <name type="scientific">Candidatus Nealsonbacteria bacterium CG02_land_8_20_14_3_00_40_11</name>
    <dbReference type="NCBI Taxonomy" id="1974700"/>
    <lineage>
        <taxon>Bacteria</taxon>
        <taxon>Candidatus Nealsoniibacteriota</taxon>
    </lineage>
</organism>
<feature type="domain" description="Homing endonuclease LAGLIDADG" evidence="1">
    <location>
        <begin position="239"/>
        <end position="314"/>
    </location>
</feature>